<evidence type="ECO:0000256" key="4">
    <source>
        <dbReference type="ARBA" id="ARBA00022927"/>
    </source>
</evidence>
<dbReference type="GO" id="GO:0015031">
    <property type="term" value="P:protein transport"/>
    <property type="evidence" value="ECO:0007669"/>
    <property type="project" value="UniProtKB-KW"/>
</dbReference>
<dbReference type="Gene3D" id="3.30.450.50">
    <property type="entry name" value="Longin domain"/>
    <property type="match status" value="1"/>
</dbReference>
<dbReference type="SMART" id="SM01270">
    <property type="entry name" value="Longin"/>
    <property type="match status" value="1"/>
</dbReference>
<dbReference type="PANTHER" id="PTHR45837">
    <property type="entry name" value="VESICLE-TRAFFICKING PROTEIN SEC22B"/>
    <property type="match status" value="1"/>
</dbReference>
<proteinExistence type="inferred from homology"/>
<keyword evidence="6 7" id="KW-0472">Membrane</keyword>
<dbReference type="GO" id="GO:0005484">
    <property type="term" value="F:SNAP receptor activity"/>
    <property type="evidence" value="ECO:0007669"/>
    <property type="project" value="InterPro"/>
</dbReference>
<feature type="domain" description="Longin" evidence="8">
    <location>
        <begin position="6"/>
        <end position="121"/>
    </location>
</feature>
<accession>A0A8S0PZZ5</accession>
<dbReference type="GO" id="GO:0005789">
    <property type="term" value="C:endoplasmic reticulum membrane"/>
    <property type="evidence" value="ECO:0007669"/>
    <property type="project" value="UniProtKB-SubCell"/>
</dbReference>
<comment type="caution">
    <text evidence="9">The sequence shown here is derived from an EMBL/GenBank/DDBJ whole genome shotgun (WGS) entry which is preliminary data.</text>
</comment>
<dbReference type="SUPFAM" id="SSF64356">
    <property type="entry name" value="SNARE-like"/>
    <property type="match status" value="1"/>
</dbReference>
<dbReference type="GO" id="GO:0000139">
    <property type="term" value="C:Golgi membrane"/>
    <property type="evidence" value="ECO:0007669"/>
    <property type="project" value="UniProtKB-SubCell"/>
</dbReference>
<dbReference type="Gramene" id="OE9A056467T1">
    <property type="protein sequence ID" value="OE9A056467C1"/>
    <property type="gene ID" value="OE9A056467"/>
</dbReference>
<gene>
    <name evidence="9" type="ORF">OLEA9_A056467</name>
</gene>
<evidence type="ECO:0000259" key="8">
    <source>
        <dbReference type="PROSITE" id="PS50859"/>
    </source>
</evidence>
<sequence>MVKLTLVGRVKDGLPLAEGPTYMNQENDNLSTYKQQGEFILKEISRGALSTSKMTIFLNSYCFNYIVENGVCFMALCDSAYPRRLAFHYLQDLHKEFDKFHVGLTGRITKPYSFIKFNGIIGIVQRKYEDTRTQANLSKLNVARSQQPDNTASEIFSQIVKRRRRYEMLERISNAHLNASPIWGSKSLEIIALKWIPIGIILAVATLLLWISLIHKDDYL</sequence>
<evidence type="ECO:0000256" key="6">
    <source>
        <dbReference type="ARBA" id="ARBA00023136"/>
    </source>
</evidence>
<evidence type="ECO:0000313" key="9">
    <source>
        <dbReference type="EMBL" id="CAA2960293.1"/>
    </source>
</evidence>
<dbReference type="AlphaFoldDB" id="A0A8S0PZZ5"/>
<dbReference type="GO" id="GO:0006888">
    <property type="term" value="P:endoplasmic reticulum to Golgi vesicle-mediated transport"/>
    <property type="evidence" value="ECO:0007669"/>
    <property type="project" value="InterPro"/>
</dbReference>
<keyword evidence="4" id="KW-0813">Transport</keyword>
<evidence type="ECO:0000256" key="7">
    <source>
        <dbReference type="SAM" id="Phobius"/>
    </source>
</evidence>
<evidence type="ECO:0000256" key="3">
    <source>
        <dbReference type="ARBA" id="ARBA00008025"/>
    </source>
</evidence>
<keyword evidence="7" id="KW-0812">Transmembrane</keyword>
<evidence type="ECO:0000256" key="5">
    <source>
        <dbReference type="ARBA" id="ARBA00023054"/>
    </source>
</evidence>
<keyword evidence="4" id="KW-0653">Protein transport</keyword>
<organism evidence="9 10">
    <name type="scientific">Olea europaea subsp. europaea</name>
    <dbReference type="NCBI Taxonomy" id="158383"/>
    <lineage>
        <taxon>Eukaryota</taxon>
        <taxon>Viridiplantae</taxon>
        <taxon>Streptophyta</taxon>
        <taxon>Embryophyta</taxon>
        <taxon>Tracheophyta</taxon>
        <taxon>Spermatophyta</taxon>
        <taxon>Magnoliopsida</taxon>
        <taxon>eudicotyledons</taxon>
        <taxon>Gunneridae</taxon>
        <taxon>Pentapetalae</taxon>
        <taxon>asterids</taxon>
        <taxon>lamiids</taxon>
        <taxon>Lamiales</taxon>
        <taxon>Oleaceae</taxon>
        <taxon>Oleeae</taxon>
        <taxon>Olea</taxon>
    </lineage>
</organism>
<evidence type="ECO:0000256" key="1">
    <source>
        <dbReference type="ARBA" id="ARBA00004163"/>
    </source>
</evidence>
<keyword evidence="10" id="KW-1185">Reference proteome</keyword>
<dbReference type="PROSITE" id="PS50859">
    <property type="entry name" value="LONGIN"/>
    <property type="match status" value="1"/>
</dbReference>
<comment type="subcellular location">
    <subcellularLocation>
        <location evidence="1">Endoplasmic reticulum membrane</location>
        <topology evidence="1">Single-pass type IV membrane protein</topology>
    </subcellularLocation>
    <subcellularLocation>
        <location evidence="2">Golgi apparatus membrane</location>
    </subcellularLocation>
</comment>
<keyword evidence="5" id="KW-0175">Coiled coil</keyword>
<evidence type="ECO:0000313" key="10">
    <source>
        <dbReference type="Proteomes" id="UP000594638"/>
    </source>
</evidence>
<name>A0A8S0PZZ5_OLEEU</name>
<dbReference type="GO" id="GO:0006890">
    <property type="term" value="P:retrograde vesicle-mediated transport, Golgi to endoplasmic reticulum"/>
    <property type="evidence" value="ECO:0007669"/>
    <property type="project" value="InterPro"/>
</dbReference>
<dbReference type="OrthoDB" id="1719357at2759"/>
<protein>
    <submittedName>
        <fullName evidence="9">KDa vesicle transport</fullName>
    </submittedName>
</protein>
<dbReference type="EMBL" id="CACTIH010000384">
    <property type="protein sequence ID" value="CAA2960293.1"/>
    <property type="molecule type" value="Genomic_DNA"/>
</dbReference>
<dbReference type="InterPro" id="IPR010908">
    <property type="entry name" value="Longin_dom"/>
</dbReference>
<dbReference type="Proteomes" id="UP000594638">
    <property type="component" value="Unassembled WGS sequence"/>
</dbReference>
<dbReference type="InterPro" id="IPR044565">
    <property type="entry name" value="Sec22"/>
</dbReference>
<evidence type="ECO:0000256" key="2">
    <source>
        <dbReference type="ARBA" id="ARBA00004394"/>
    </source>
</evidence>
<dbReference type="InterPro" id="IPR011012">
    <property type="entry name" value="Longin-like_dom_sf"/>
</dbReference>
<dbReference type="CDD" id="cd14824">
    <property type="entry name" value="Longin"/>
    <property type="match status" value="1"/>
</dbReference>
<keyword evidence="7" id="KW-1133">Transmembrane helix</keyword>
<reference evidence="9 10" key="1">
    <citation type="submission" date="2019-12" db="EMBL/GenBank/DDBJ databases">
        <authorList>
            <person name="Alioto T."/>
            <person name="Alioto T."/>
            <person name="Gomez Garrido J."/>
        </authorList>
    </citation>
    <scope>NUCLEOTIDE SEQUENCE [LARGE SCALE GENOMIC DNA]</scope>
</reference>
<feature type="transmembrane region" description="Helical" evidence="7">
    <location>
        <begin position="195"/>
        <end position="214"/>
    </location>
</feature>
<dbReference type="Pfam" id="PF13774">
    <property type="entry name" value="Longin"/>
    <property type="match status" value="1"/>
</dbReference>
<comment type="similarity">
    <text evidence="3">Belongs to the synaptobrevin family.</text>
</comment>